<dbReference type="GO" id="GO:0043190">
    <property type="term" value="C:ATP-binding cassette (ABC) transporter complex"/>
    <property type="evidence" value="ECO:0007669"/>
    <property type="project" value="InterPro"/>
</dbReference>
<evidence type="ECO:0000259" key="1">
    <source>
        <dbReference type="Pfam" id="PF00496"/>
    </source>
</evidence>
<evidence type="ECO:0000313" key="3">
    <source>
        <dbReference type="Proteomes" id="UP000283128"/>
    </source>
</evidence>
<dbReference type="PANTHER" id="PTHR30290">
    <property type="entry name" value="PERIPLASMIC BINDING COMPONENT OF ABC TRANSPORTER"/>
    <property type="match status" value="1"/>
</dbReference>
<accession>A0A3S2YZK9</accession>
<feature type="domain" description="Solute-binding protein family 5" evidence="1">
    <location>
        <begin position="58"/>
        <end position="411"/>
    </location>
</feature>
<dbReference type="OrthoDB" id="9046151at2"/>
<dbReference type="GO" id="GO:1904680">
    <property type="term" value="F:peptide transmembrane transporter activity"/>
    <property type="evidence" value="ECO:0007669"/>
    <property type="project" value="TreeGrafter"/>
</dbReference>
<gene>
    <name evidence="2" type="ORF">EOT10_18960</name>
</gene>
<proteinExistence type="predicted"/>
<dbReference type="EMBL" id="RZYA01000008">
    <property type="protein sequence ID" value="RVU23269.1"/>
    <property type="molecule type" value="Genomic_DNA"/>
</dbReference>
<dbReference type="Proteomes" id="UP000283128">
    <property type="component" value="Unassembled WGS sequence"/>
</dbReference>
<name>A0A3S2YZK9_9ACTN</name>
<dbReference type="CDD" id="cd08490">
    <property type="entry name" value="PBP2_NikA_DppA_OppA_like_3"/>
    <property type="match status" value="1"/>
</dbReference>
<dbReference type="Gene3D" id="3.10.105.10">
    <property type="entry name" value="Dipeptide-binding Protein, Domain 3"/>
    <property type="match status" value="1"/>
</dbReference>
<comment type="caution">
    <text evidence="2">The sequence shown here is derived from an EMBL/GenBank/DDBJ whole genome shotgun (WGS) entry which is preliminary data.</text>
</comment>
<dbReference type="PANTHER" id="PTHR30290:SF65">
    <property type="entry name" value="MONOACYL PHOSPHATIDYLINOSITOL TETRAMANNOSIDE-BINDING PROTEIN LPQW-RELATED"/>
    <property type="match status" value="1"/>
</dbReference>
<dbReference type="SUPFAM" id="SSF53850">
    <property type="entry name" value="Periplasmic binding protein-like II"/>
    <property type="match status" value="1"/>
</dbReference>
<protein>
    <submittedName>
        <fullName evidence="2">ABC transporter substrate-binding protein</fullName>
    </submittedName>
</protein>
<dbReference type="InterPro" id="IPR030678">
    <property type="entry name" value="Peptide/Ni-bd"/>
</dbReference>
<sequence length="489" mass="51134">MSGGAATTGGGAPAVRSIVIDEPFGPAADWALETDDAFVLSKAGCLETLVKYESGGTLAPMLATSWTQVKPTVWRLTLRQGVKFQDGTPLDAKAVAGALRHALKVKTPAAAFSPDTVSGVKAVGSSTVEVTTVKPDVLLPQSLASPNTGILAPKAYAAGAIDPKGTCTGPFAITKEIPQQAIDLKRNASYWGGHVQLASAEVRFIADGGKRATQVRTGEAQIARKIPVTSVQELKGQSGIRTKTTELSRTTELVLNNKKSPLDTTRVRQAIQAAVDTKAIAAAVYPGVSRPAVGPFAPGDAWAPKGARPVKADVTKAKSLLAQAGVAPSSLKLTLLAYNEGAGFADLASVIQNQLKAIGIKVSIRTGEYASMEPDLLAGKFDMALLSRNYLGDLPDPYGFLTQDYTCKGAYNLAHHCDPKVDALVKKAGATASATGRYALYADVATRLQSRAVDVFLVHETESVALAGVRGYTIQPYYTLTADLSLGAK</sequence>
<dbReference type="InterPro" id="IPR000914">
    <property type="entry name" value="SBP_5_dom"/>
</dbReference>
<dbReference type="Pfam" id="PF00496">
    <property type="entry name" value="SBP_bac_5"/>
    <property type="match status" value="1"/>
</dbReference>
<keyword evidence="3" id="KW-1185">Reference proteome</keyword>
<dbReference type="PIRSF" id="PIRSF002741">
    <property type="entry name" value="MppA"/>
    <property type="match status" value="1"/>
</dbReference>
<organism evidence="2 3">
    <name type="scientific">Streptomyces antnestii</name>
    <dbReference type="NCBI Taxonomy" id="2494256"/>
    <lineage>
        <taxon>Bacteria</taxon>
        <taxon>Bacillati</taxon>
        <taxon>Actinomycetota</taxon>
        <taxon>Actinomycetes</taxon>
        <taxon>Kitasatosporales</taxon>
        <taxon>Streptomycetaceae</taxon>
        <taxon>Streptomyces</taxon>
    </lineage>
</organism>
<dbReference type="Gene3D" id="3.40.190.10">
    <property type="entry name" value="Periplasmic binding protein-like II"/>
    <property type="match status" value="1"/>
</dbReference>
<dbReference type="GO" id="GO:0042597">
    <property type="term" value="C:periplasmic space"/>
    <property type="evidence" value="ECO:0007669"/>
    <property type="project" value="UniProtKB-ARBA"/>
</dbReference>
<evidence type="ECO:0000313" key="2">
    <source>
        <dbReference type="EMBL" id="RVU23269.1"/>
    </source>
</evidence>
<reference evidence="2 3" key="1">
    <citation type="submission" date="2019-01" db="EMBL/GenBank/DDBJ databases">
        <title>Genome sequences of Streptomyces and Rhizobium isolates collected from root and soil.</title>
        <authorList>
            <person name="Chhettri S."/>
            <person name="Sevigny J.L."/>
            <person name="Sen A."/>
            <person name="Ennis N."/>
            <person name="Tisa L."/>
        </authorList>
    </citation>
    <scope>NUCLEOTIDE SEQUENCE [LARGE SCALE GENOMIC DNA]</scope>
    <source>
        <strain evidence="2 3">San01</strain>
    </source>
</reference>
<dbReference type="InterPro" id="IPR039424">
    <property type="entry name" value="SBP_5"/>
</dbReference>
<dbReference type="AlphaFoldDB" id="A0A3S2YZK9"/>
<dbReference type="GO" id="GO:0015833">
    <property type="term" value="P:peptide transport"/>
    <property type="evidence" value="ECO:0007669"/>
    <property type="project" value="TreeGrafter"/>
</dbReference>